<dbReference type="Proteomes" id="UP000009257">
    <property type="component" value="Chromosome"/>
</dbReference>
<dbReference type="PANTHER" id="PTHR11079">
    <property type="entry name" value="CYTOSINE DEAMINASE FAMILY MEMBER"/>
    <property type="match status" value="1"/>
</dbReference>
<dbReference type="Pfam" id="PF14437">
    <property type="entry name" value="MafB19-deam"/>
    <property type="match status" value="1"/>
</dbReference>
<evidence type="ECO:0000313" key="4">
    <source>
        <dbReference type="EMBL" id="AEM72732.1"/>
    </source>
</evidence>
<dbReference type="InterPro" id="IPR002125">
    <property type="entry name" value="CMP_dCMP_dom"/>
</dbReference>
<evidence type="ECO:0000313" key="5">
    <source>
        <dbReference type="Proteomes" id="UP000009257"/>
    </source>
</evidence>
<evidence type="ECO:0000259" key="3">
    <source>
        <dbReference type="PROSITE" id="PS51747"/>
    </source>
</evidence>
<evidence type="ECO:0000256" key="2">
    <source>
        <dbReference type="ARBA" id="ARBA00022833"/>
    </source>
</evidence>
<dbReference type="PROSITE" id="PS00903">
    <property type="entry name" value="CYT_DCMP_DEAMINASES_1"/>
    <property type="match status" value="1"/>
</dbReference>
<protein>
    <submittedName>
        <fullName evidence="4">CMP/dCMP deaminase zinc-binding</fullName>
    </submittedName>
</protein>
<feature type="domain" description="CMP/dCMP-type deaminase" evidence="3">
    <location>
        <begin position="33"/>
        <end position="138"/>
    </location>
</feature>
<accession>G2PV41</accession>
<dbReference type="GO" id="GO:0002100">
    <property type="term" value="P:tRNA wobble adenosine to inosine editing"/>
    <property type="evidence" value="ECO:0007669"/>
    <property type="project" value="InterPro"/>
</dbReference>
<keyword evidence="2" id="KW-0862">Zinc</keyword>
<dbReference type="KEGG" id="clc:Calla_0037"/>
<dbReference type="Gene3D" id="3.40.140.10">
    <property type="entry name" value="Cytidine Deaminase, domain 2"/>
    <property type="match status" value="1"/>
</dbReference>
<dbReference type="PANTHER" id="PTHR11079:SF179">
    <property type="entry name" value="TRNA(ADENINE(34)) DEAMINASE, CHLOROPLASTIC"/>
    <property type="match status" value="1"/>
</dbReference>
<name>G2PV41_9FIRM</name>
<sequence>MEMQLNIQKTVFDDKKIQKNLLKIDKEKGDKLMYIYNVMKTLIEYASRSNDIPVAAAVVKDGRIISIKRNDSKKAIYHAEILAIIDATSKLSTKDLRSCEMFVTKEPCPMCMSAIVLSKVKRLYFGARDFKMGAAESCFNLSQHPFLNHKVEVIGGICEDECRLLLKRFFEEKRR</sequence>
<dbReference type="InterPro" id="IPR016193">
    <property type="entry name" value="Cytidine_deaminase-like"/>
</dbReference>
<dbReference type="PROSITE" id="PS51747">
    <property type="entry name" value="CYT_DCMP_DEAMINASES_2"/>
    <property type="match status" value="1"/>
</dbReference>
<organism evidence="4 5">
    <name type="scientific">Caldicellulosiruptor acetigenus 6A</name>
    <dbReference type="NCBI Taxonomy" id="632516"/>
    <lineage>
        <taxon>Bacteria</taxon>
        <taxon>Bacillati</taxon>
        <taxon>Bacillota</taxon>
        <taxon>Bacillota incertae sedis</taxon>
        <taxon>Caldicellulosiruptorales</taxon>
        <taxon>Caldicellulosiruptoraceae</taxon>
        <taxon>Caldicellulosiruptor</taxon>
    </lineage>
</organism>
<dbReference type="SUPFAM" id="SSF53927">
    <property type="entry name" value="Cytidine deaminase-like"/>
    <property type="match status" value="1"/>
</dbReference>
<gene>
    <name evidence="4" type="ORF">Calla_0037</name>
</gene>
<keyword evidence="1" id="KW-0479">Metal-binding</keyword>
<dbReference type="InterPro" id="IPR058535">
    <property type="entry name" value="MafB19-deam"/>
</dbReference>
<reference evidence="4 5" key="1">
    <citation type="submission" date="2011-08" db="EMBL/GenBank/DDBJ databases">
        <title>Complete sequence of Caldicellulosiruptor lactoaceticus 6A.</title>
        <authorList>
            <consortium name="US DOE Joint Genome Institute"/>
            <person name="Lucas S."/>
            <person name="Han J."/>
            <person name="Lapidus A."/>
            <person name="Cheng J.-F."/>
            <person name="Goodwin L."/>
            <person name="Pitluck S."/>
            <person name="Peters L."/>
            <person name="Davenport K."/>
            <person name="Detter J.C."/>
            <person name="Han C."/>
            <person name="Tapia R."/>
            <person name="Land M."/>
            <person name="Hauser L."/>
            <person name="Kyrpides N."/>
            <person name="Ivanova N."/>
            <person name="Ovchinnikova G."/>
            <person name="Pagani I."/>
            <person name="Blumer-Schuette S.E."/>
            <person name="Kelly R.M."/>
            <person name="Woyke T."/>
        </authorList>
    </citation>
    <scope>NUCLEOTIDE SEQUENCE [LARGE SCALE GENOMIC DNA]</scope>
    <source>
        <strain evidence="4 5">6A</strain>
    </source>
</reference>
<dbReference type="GO" id="GO:0008270">
    <property type="term" value="F:zinc ion binding"/>
    <property type="evidence" value="ECO:0007669"/>
    <property type="project" value="InterPro"/>
</dbReference>
<dbReference type="HOGENOM" id="CLU_025810_3_2_9"/>
<dbReference type="CDD" id="cd01285">
    <property type="entry name" value="nucleoside_deaminase"/>
    <property type="match status" value="1"/>
</dbReference>
<dbReference type="GO" id="GO:0052717">
    <property type="term" value="F:tRNA-specific adenosine-34 deaminase activity"/>
    <property type="evidence" value="ECO:0007669"/>
    <property type="project" value="UniProtKB-EC"/>
</dbReference>
<proteinExistence type="predicted"/>
<evidence type="ECO:0000256" key="1">
    <source>
        <dbReference type="ARBA" id="ARBA00022723"/>
    </source>
</evidence>
<dbReference type="InterPro" id="IPR016192">
    <property type="entry name" value="APOBEC/CMP_deaminase_Zn-bd"/>
</dbReference>
<dbReference type="EMBL" id="CP003001">
    <property type="protein sequence ID" value="AEM72732.1"/>
    <property type="molecule type" value="Genomic_DNA"/>
</dbReference>
<dbReference type="AlphaFoldDB" id="G2PV41"/>